<dbReference type="InterPro" id="IPR012337">
    <property type="entry name" value="RNaseH-like_sf"/>
</dbReference>
<name>A0ABW0V2C6_9ACTN</name>
<reference evidence="2" key="1">
    <citation type="journal article" date="2019" name="Int. J. Syst. Evol. Microbiol.">
        <title>The Global Catalogue of Microorganisms (GCM) 10K type strain sequencing project: providing services to taxonomists for standard genome sequencing and annotation.</title>
        <authorList>
            <consortium name="The Broad Institute Genomics Platform"/>
            <consortium name="The Broad Institute Genome Sequencing Center for Infectious Disease"/>
            <person name="Wu L."/>
            <person name="Ma J."/>
        </authorList>
    </citation>
    <scope>NUCLEOTIDE SEQUENCE [LARGE SCALE GENOMIC DNA]</scope>
    <source>
        <strain evidence="2">CGMCC 4.7248</strain>
    </source>
</reference>
<comment type="caution">
    <text evidence="1">The sequence shown here is derived from an EMBL/GenBank/DDBJ whole genome shotgun (WGS) entry which is preliminary data.</text>
</comment>
<dbReference type="Proteomes" id="UP001596154">
    <property type="component" value="Unassembled WGS sequence"/>
</dbReference>
<dbReference type="SUPFAM" id="SSF53098">
    <property type="entry name" value="Ribonuclease H-like"/>
    <property type="match status" value="1"/>
</dbReference>
<sequence length="70" mass="7547">MPTVEGWLYLACWLDLATREVVGYAKADHHRAELVVGALDMAHGRADWNPAASSTAIVAANTRRPSSGNQ</sequence>
<gene>
    <name evidence="1" type="ORF">ACFPZJ_39180</name>
</gene>
<evidence type="ECO:0000313" key="2">
    <source>
        <dbReference type="Proteomes" id="UP001596154"/>
    </source>
</evidence>
<protein>
    <recommendedName>
        <fullName evidence="3">Transposase</fullName>
    </recommendedName>
</protein>
<evidence type="ECO:0000313" key="1">
    <source>
        <dbReference type="EMBL" id="MFC5639633.1"/>
    </source>
</evidence>
<dbReference type="EMBL" id="JBHSNY010000028">
    <property type="protein sequence ID" value="MFC5639633.1"/>
    <property type="molecule type" value="Genomic_DNA"/>
</dbReference>
<evidence type="ECO:0008006" key="3">
    <source>
        <dbReference type="Google" id="ProtNLM"/>
    </source>
</evidence>
<accession>A0ABW0V2C6</accession>
<keyword evidence="2" id="KW-1185">Reference proteome</keyword>
<proteinExistence type="predicted"/>
<dbReference type="RefSeq" id="WP_381031794.1">
    <property type="nucleotide sequence ID" value="NZ_JBHSNY010000028.1"/>
</dbReference>
<organism evidence="1 2">
    <name type="scientific">Streptomyces bullii</name>
    <dbReference type="NCBI Taxonomy" id="349910"/>
    <lineage>
        <taxon>Bacteria</taxon>
        <taxon>Bacillati</taxon>
        <taxon>Actinomycetota</taxon>
        <taxon>Actinomycetes</taxon>
        <taxon>Kitasatosporales</taxon>
        <taxon>Streptomycetaceae</taxon>
        <taxon>Streptomyces</taxon>
    </lineage>
</organism>